<gene>
    <name evidence="1" type="ORF">DKT75_09595</name>
</gene>
<evidence type="ECO:0000313" key="1">
    <source>
        <dbReference type="EMBL" id="PWQ96237.1"/>
    </source>
</evidence>
<proteinExistence type="predicted"/>
<reference evidence="1 2" key="1">
    <citation type="submission" date="2018-05" db="EMBL/GenBank/DDBJ databases">
        <title>Leucothrix arctica sp. nov., isolated from Arctic seawater.</title>
        <authorList>
            <person name="Choi A."/>
            <person name="Baek K."/>
        </authorList>
    </citation>
    <scope>NUCLEOTIDE SEQUENCE [LARGE SCALE GENOMIC DNA]</scope>
    <source>
        <strain evidence="1 2">IMCC9719</strain>
    </source>
</reference>
<comment type="caution">
    <text evidence="1">The sequence shown here is derived from an EMBL/GenBank/DDBJ whole genome shotgun (WGS) entry which is preliminary data.</text>
</comment>
<dbReference type="EMBL" id="QGKL01000029">
    <property type="protein sequence ID" value="PWQ96237.1"/>
    <property type="molecule type" value="Genomic_DNA"/>
</dbReference>
<dbReference type="Proteomes" id="UP000245506">
    <property type="component" value="Unassembled WGS sequence"/>
</dbReference>
<name>A0A317CCX7_9GAMM</name>
<dbReference type="AlphaFoldDB" id="A0A317CCX7"/>
<dbReference type="Pfam" id="PF11279">
    <property type="entry name" value="DUF3080"/>
    <property type="match status" value="1"/>
</dbReference>
<evidence type="ECO:0000313" key="2">
    <source>
        <dbReference type="Proteomes" id="UP000245506"/>
    </source>
</evidence>
<accession>A0A317CCX7</accession>
<protein>
    <recommendedName>
        <fullName evidence="3">DUF3080 domain-containing protein</fullName>
    </recommendedName>
</protein>
<organism evidence="1 2">
    <name type="scientific">Leucothrix arctica</name>
    <dbReference type="NCBI Taxonomy" id="1481894"/>
    <lineage>
        <taxon>Bacteria</taxon>
        <taxon>Pseudomonadati</taxon>
        <taxon>Pseudomonadota</taxon>
        <taxon>Gammaproteobacteria</taxon>
        <taxon>Thiotrichales</taxon>
        <taxon>Thiotrichaceae</taxon>
        <taxon>Leucothrix</taxon>
    </lineage>
</organism>
<dbReference type="InterPro" id="IPR021431">
    <property type="entry name" value="DUF3080"/>
</dbReference>
<sequence>MLTASVLHLSSIFSKHCQNTRLLDLKTECDYILPMNLRIVFNGKRLTKRAKLTRALATLSLLTLLAACRASAPQAMLEDYAARMSTVLDTEINLSLTQAALTLPAFPAKRERLLQTTELRENLWDVLDFRQCDMLQLISERNSSLGKVMQPSQKMRYELRFIKTLQNCRETLKAIENPDDTQLAFQSRLEEIYQTKRDNLSLEVWNGIYGSNEIDQHFKVGKPPLPLTADNNGHVQQAFEQLAELATLSKFDAITLPVWLDKVEAPYEVMHRSEFGSHLLSSLSMMTQTLDRTAAAIEERLKRKPFCFPDHQPPHAKTLNNVFHKYYAGKVQPYMAVIQRQGKPWFVLHDNLMSQLPAPSAMQNYQQQVVGVSVKNSLWGQWVQARKRHTNAWQKILGQCNMMPGASDRR</sequence>
<keyword evidence="2" id="KW-1185">Reference proteome</keyword>
<evidence type="ECO:0008006" key="3">
    <source>
        <dbReference type="Google" id="ProtNLM"/>
    </source>
</evidence>